<dbReference type="SUPFAM" id="SSF48576">
    <property type="entry name" value="Terpenoid synthases"/>
    <property type="match status" value="1"/>
</dbReference>
<dbReference type="STRING" id="883081.HMPREF9698_01258"/>
<keyword evidence="7" id="KW-0460">Magnesium</keyword>
<reference evidence="13 14" key="1">
    <citation type="submission" date="2012-09" db="EMBL/GenBank/DDBJ databases">
        <title>The Genome Sequence of Alloiococcus otitis ATCC 51267.</title>
        <authorList>
            <consortium name="The Broad Institute Genome Sequencing Platform"/>
            <person name="Earl A."/>
            <person name="Ward D."/>
            <person name="Feldgarden M."/>
            <person name="Gevers D."/>
            <person name="Huys G."/>
            <person name="Walker B."/>
            <person name="Young S.K."/>
            <person name="Zeng Q."/>
            <person name="Gargeya S."/>
            <person name="Fitzgerald M."/>
            <person name="Haas B."/>
            <person name="Abouelleil A."/>
            <person name="Alvarado L."/>
            <person name="Arachchi H.M."/>
            <person name="Berlin A.M."/>
            <person name="Chapman S.B."/>
            <person name="Goldberg J."/>
            <person name="Griggs A."/>
            <person name="Gujja S."/>
            <person name="Hansen M."/>
            <person name="Howarth C."/>
            <person name="Imamovic A."/>
            <person name="Larimer J."/>
            <person name="McCowen C."/>
            <person name="Montmayeur A."/>
            <person name="Murphy C."/>
            <person name="Neiman D."/>
            <person name="Pearson M."/>
            <person name="Priest M."/>
            <person name="Roberts A."/>
            <person name="Saif S."/>
            <person name="Shea T."/>
            <person name="Sisk P."/>
            <person name="Sykes S."/>
            <person name="Wortman J."/>
            <person name="Nusbaum C."/>
            <person name="Birren B."/>
        </authorList>
    </citation>
    <scope>NUCLEOTIDE SEQUENCE [LARGE SCALE GENOMIC DNA]</scope>
    <source>
        <strain evidence="13 14">ATCC 51267</strain>
    </source>
</reference>
<comment type="similarity">
    <text evidence="2 12">Belongs to the FPP/GGPP synthase family.</text>
</comment>
<dbReference type="Gene3D" id="1.10.600.10">
    <property type="entry name" value="Farnesyl Diphosphate Synthase"/>
    <property type="match status" value="1"/>
</dbReference>
<dbReference type="eggNOG" id="COG0142">
    <property type="taxonomic scope" value="Bacteria"/>
</dbReference>
<evidence type="ECO:0000256" key="3">
    <source>
        <dbReference type="ARBA" id="ARBA00012439"/>
    </source>
</evidence>
<accession>K9EQ60</accession>
<evidence type="ECO:0000256" key="4">
    <source>
        <dbReference type="ARBA" id="ARBA00015100"/>
    </source>
</evidence>
<dbReference type="GO" id="GO:0004337">
    <property type="term" value="F:(2E,6E)-farnesyl diphosphate synthase activity"/>
    <property type="evidence" value="ECO:0007669"/>
    <property type="project" value="UniProtKB-EC"/>
</dbReference>
<comment type="catalytic activity">
    <reaction evidence="11">
        <text>isopentenyl diphosphate + (2E)-geranyl diphosphate = (2E,6E)-farnesyl diphosphate + diphosphate</text>
        <dbReference type="Rhea" id="RHEA:19361"/>
        <dbReference type="ChEBI" id="CHEBI:33019"/>
        <dbReference type="ChEBI" id="CHEBI:58057"/>
        <dbReference type="ChEBI" id="CHEBI:128769"/>
        <dbReference type="ChEBI" id="CHEBI:175763"/>
        <dbReference type="EC" id="2.5.1.10"/>
    </reaction>
</comment>
<dbReference type="SFLD" id="SFLDG01017">
    <property type="entry name" value="Polyprenyl_Transferase_Like"/>
    <property type="match status" value="1"/>
</dbReference>
<protein>
    <recommendedName>
        <fullName evidence="4">Farnesyl diphosphate synthase</fullName>
        <ecNumber evidence="3">2.5.1.10</ecNumber>
    </recommendedName>
    <alternativeName>
        <fullName evidence="10">(2E,6E)-farnesyl diphosphate synthase</fullName>
    </alternativeName>
    <alternativeName>
        <fullName evidence="9">Geranyltranstransferase</fullName>
    </alternativeName>
</protein>
<name>K9EQ60_9LACT</name>
<comment type="cofactor">
    <cofactor evidence="1">
        <name>Mg(2+)</name>
        <dbReference type="ChEBI" id="CHEBI:18420"/>
    </cofactor>
</comment>
<dbReference type="AlphaFoldDB" id="K9EQ60"/>
<dbReference type="InterPro" id="IPR033749">
    <property type="entry name" value="Polyprenyl_synt_CS"/>
</dbReference>
<dbReference type="NCBIfam" id="NF045485">
    <property type="entry name" value="FPPsyn"/>
    <property type="match status" value="1"/>
</dbReference>
<evidence type="ECO:0000313" key="14">
    <source>
        <dbReference type="Proteomes" id="UP000009875"/>
    </source>
</evidence>
<dbReference type="SFLD" id="SFLDS00005">
    <property type="entry name" value="Isoprenoid_Synthase_Type_I"/>
    <property type="match status" value="1"/>
</dbReference>
<evidence type="ECO:0000256" key="7">
    <source>
        <dbReference type="ARBA" id="ARBA00022842"/>
    </source>
</evidence>
<evidence type="ECO:0000256" key="10">
    <source>
        <dbReference type="ARBA" id="ARBA00032873"/>
    </source>
</evidence>
<evidence type="ECO:0000256" key="6">
    <source>
        <dbReference type="ARBA" id="ARBA00022723"/>
    </source>
</evidence>
<dbReference type="InterPro" id="IPR000092">
    <property type="entry name" value="Polyprenyl_synt"/>
</dbReference>
<evidence type="ECO:0000256" key="11">
    <source>
        <dbReference type="ARBA" id="ARBA00049399"/>
    </source>
</evidence>
<dbReference type="PROSITE" id="PS00444">
    <property type="entry name" value="POLYPRENYL_SYNTHASE_2"/>
    <property type="match status" value="1"/>
</dbReference>
<dbReference type="PANTHER" id="PTHR43281">
    <property type="entry name" value="FARNESYL DIPHOSPHATE SYNTHASE"/>
    <property type="match status" value="1"/>
</dbReference>
<dbReference type="PROSITE" id="PS00723">
    <property type="entry name" value="POLYPRENYL_SYNTHASE_1"/>
    <property type="match status" value="1"/>
</dbReference>
<dbReference type="InterPro" id="IPR008949">
    <property type="entry name" value="Isoprenoid_synthase_dom_sf"/>
</dbReference>
<dbReference type="RefSeq" id="WP_003778862.1">
    <property type="nucleotide sequence ID" value="NZ_JH992961.1"/>
</dbReference>
<dbReference type="EMBL" id="AGXA01000027">
    <property type="protein sequence ID" value="EKU93062.1"/>
    <property type="molecule type" value="Genomic_DNA"/>
</dbReference>
<dbReference type="HOGENOM" id="CLU_014015_0_1_9"/>
<proteinExistence type="inferred from homology"/>
<dbReference type="CDD" id="cd00685">
    <property type="entry name" value="Trans_IPPS_HT"/>
    <property type="match status" value="1"/>
</dbReference>
<organism evidence="13 14">
    <name type="scientific">Alloiococcus otitis ATCC 51267</name>
    <dbReference type="NCBI Taxonomy" id="883081"/>
    <lineage>
        <taxon>Bacteria</taxon>
        <taxon>Bacillati</taxon>
        <taxon>Bacillota</taxon>
        <taxon>Bacilli</taxon>
        <taxon>Lactobacillales</taxon>
        <taxon>Carnobacteriaceae</taxon>
        <taxon>Alloiococcus</taxon>
    </lineage>
</organism>
<dbReference type="PANTHER" id="PTHR43281:SF1">
    <property type="entry name" value="FARNESYL DIPHOSPHATE SYNTHASE"/>
    <property type="match status" value="1"/>
</dbReference>
<dbReference type="EC" id="2.5.1.10" evidence="3"/>
<dbReference type="PATRIC" id="fig|883081.3.peg.1435"/>
<evidence type="ECO:0000256" key="5">
    <source>
        <dbReference type="ARBA" id="ARBA00022679"/>
    </source>
</evidence>
<dbReference type="OrthoDB" id="9805316at2"/>
<keyword evidence="5 12" id="KW-0808">Transferase</keyword>
<dbReference type="GO" id="GO:0016114">
    <property type="term" value="P:terpenoid biosynthetic process"/>
    <property type="evidence" value="ECO:0007669"/>
    <property type="project" value="UniProtKB-ARBA"/>
</dbReference>
<evidence type="ECO:0000313" key="13">
    <source>
        <dbReference type="EMBL" id="EKU93062.1"/>
    </source>
</evidence>
<dbReference type="InterPro" id="IPR053378">
    <property type="entry name" value="Prenyl_diphosphate_synthase"/>
</dbReference>
<evidence type="ECO:0000256" key="1">
    <source>
        <dbReference type="ARBA" id="ARBA00001946"/>
    </source>
</evidence>
<comment type="caution">
    <text evidence="13">The sequence shown here is derived from an EMBL/GenBank/DDBJ whole genome shotgun (WGS) entry which is preliminary data.</text>
</comment>
<keyword evidence="14" id="KW-1185">Reference proteome</keyword>
<dbReference type="Pfam" id="PF00348">
    <property type="entry name" value="polyprenyl_synt"/>
    <property type="match status" value="1"/>
</dbReference>
<dbReference type="GO" id="GO:0046872">
    <property type="term" value="F:metal ion binding"/>
    <property type="evidence" value="ECO:0007669"/>
    <property type="project" value="UniProtKB-KW"/>
</dbReference>
<keyword evidence="6" id="KW-0479">Metal-binding</keyword>
<keyword evidence="8" id="KW-0414">Isoprene biosynthesis</keyword>
<dbReference type="Proteomes" id="UP000009875">
    <property type="component" value="Unassembled WGS sequence"/>
</dbReference>
<dbReference type="FunFam" id="1.10.600.10:FF:000001">
    <property type="entry name" value="Geranylgeranyl diphosphate synthase"/>
    <property type="match status" value="1"/>
</dbReference>
<evidence type="ECO:0000256" key="8">
    <source>
        <dbReference type="ARBA" id="ARBA00023229"/>
    </source>
</evidence>
<evidence type="ECO:0000256" key="9">
    <source>
        <dbReference type="ARBA" id="ARBA00032380"/>
    </source>
</evidence>
<sequence>MDFTTFKDRESQSFESYLEGLFSHLGKTALREAMAYSFYSPGKRVRPLLLLACLASFGFNPQLGYPAAGAVELIHTYSLIHDDLPAMDDDDIRRGQASNHKKYGEGLAILAGDGLLTLAFELILSTPVSDPTKIKLTQLLSQTAGPSGMVLGQALDLAGEGEDLSLDQVSDIHAKKTGQLLRFTLEGAGLIAQKDPDTCQLLGELGLEVGLAYQVRDDILDLTASSSDLGKPRGSDQDLSKSTYPSLLGIQGAKDQLAQSLHSCLELLKEIEKASHFDKSILESFILSLNLEGDWDG</sequence>
<gene>
    <name evidence="13" type="ORF">HMPREF9698_01258</name>
</gene>
<evidence type="ECO:0000256" key="2">
    <source>
        <dbReference type="ARBA" id="ARBA00006706"/>
    </source>
</evidence>
<evidence type="ECO:0000256" key="12">
    <source>
        <dbReference type="RuleBase" id="RU004466"/>
    </source>
</evidence>
<dbReference type="GO" id="GO:0005737">
    <property type="term" value="C:cytoplasm"/>
    <property type="evidence" value="ECO:0007669"/>
    <property type="project" value="UniProtKB-ARBA"/>
</dbReference>